<proteinExistence type="predicted"/>
<evidence type="ECO:0000313" key="1">
    <source>
        <dbReference type="EMBL" id="CAB4125811.1"/>
    </source>
</evidence>
<reference evidence="1" key="1">
    <citation type="submission" date="2020-04" db="EMBL/GenBank/DDBJ databases">
        <authorList>
            <person name="Chiriac C."/>
            <person name="Salcher M."/>
            <person name="Ghai R."/>
            <person name="Kavagutti S V."/>
        </authorList>
    </citation>
    <scope>NUCLEOTIDE SEQUENCE</scope>
</reference>
<protein>
    <submittedName>
        <fullName evidence="1">Uncharacterized protein</fullName>
    </submittedName>
</protein>
<accession>A0A6J5KUY1</accession>
<dbReference type="EMBL" id="LR796188">
    <property type="protein sequence ID" value="CAB4125811.1"/>
    <property type="molecule type" value="Genomic_DNA"/>
</dbReference>
<sequence length="57" mass="6912">MNPRYYIDRLTYKVGEVVLYQGKQHKIVHIHEDGLVNLEDGWFYILGCHQNQFYKIK</sequence>
<gene>
    <name evidence="1" type="ORF">UFOVP54_239</name>
</gene>
<organism evidence="1">
    <name type="scientific">uncultured Caudovirales phage</name>
    <dbReference type="NCBI Taxonomy" id="2100421"/>
    <lineage>
        <taxon>Viruses</taxon>
        <taxon>Duplodnaviria</taxon>
        <taxon>Heunggongvirae</taxon>
        <taxon>Uroviricota</taxon>
        <taxon>Caudoviricetes</taxon>
        <taxon>Peduoviridae</taxon>
        <taxon>Maltschvirus</taxon>
        <taxon>Maltschvirus maltsch</taxon>
    </lineage>
</organism>
<name>A0A6J5KUY1_9CAUD</name>